<evidence type="ECO:0000313" key="2">
    <source>
        <dbReference type="EMBL" id="CAH0716650.1"/>
    </source>
</evidence>
<protein>
    <submittedName>
        <fullName evidence="2">Uncharacterized protein</fullName>
    </submittedName>
</protein>
<reference evidence="2" key="1">
    <citation type="submission" date="2021-12" db="EMBL/GenBank/DDBJ databases">
        <authorList>
            <person name="Martin H S."/>
        </authorList>
    </citation>
    <scope>NUCLEOTIDE SEQUENCE</scope>
</reference>
<proteinExistence type="predicted"/>
<dbReference type="EMBL" id="OV170231">
    <property type="protein sequence ID" value="CAH0716650.1"/>
    <property type="molecule type" value="Genomic_DNA"/>
</dbReference>
<name>A0A8J9VC50_9NEOP</name>
<keyword evidence="3" id="KW-1185">Reference proteome</keyword>
<dbReference type="AlphaFoldDB" id="A0A8J9VC50"/>
<organism evidence="2 3">
    <name type="scientific">Brenthis ino</name>
    <name type="common">lesser marbled fritillary</name>
    <dbReference type="NCBI Taxonomy" id="405034"/>
    <lineage>
        <taxon>Eukaryota</taxon>
        <taxon>Metazoa</taxon>
        <taxon>Ecdysozoa</taxon>
        <taxon>Arthropoda</taxon>
        <taxon>Hexapoda</taxon>
        <taxon>Insecta</taxon>
        <taxon>Pterygota</taxon>
        <taxon>Neoptera</taxon>
        <taxon>Endopterygota</taxon>
        <taxon>Lepidoptera</taxon>
        <taxon>Glossata</taxon>
        <taxon>Ditrysia</taxon>
        <taxon>Papilionoidea</taxon>
        <taxon>Nymphalidae</taxon>
        <taxon>Heliconiinae</taxon>
        <taxon>Argynnini</taxon>
        <taxon>Brenthis</taxon>
    </lineage>
</organism>
<evidence type="ECO:0000256" key="1">
    <source>
        <dbReference type="SAM" id="MobiDB-lite"/>
    </source>
</evidence>
<feature type="non-terminal residue" evidence="2">
    <location>
        <position position="76"/>
    </location>
</feature>
<feature type="compositionally biased region" description="Basic and acidic residues" evidence="1">
    <location>
        <begin position="32"/>
        <end position="49"/>
    </location>
</feature>
<accession>A0A8J9VC50</accession>
<feature type="region of interest" description="Disordered" evidence="1">
    <location>
        <begin position="32"/>
        <end position="76"/>
    </location>
</feature>
<dbReference type="Proteomes" id="UP000838878">
    <property type="component" value="Chromosome 11"/>
</dbReference>
<evidence type="ECO:0000313" key="3">
    <source>
        <dbReference type="Proteomes" id="UP000838878"/>
    </source>
</evidence>
<sequence length="76" mass="8472">MIKYSCLRCETTVRAVSNPSFSIATRLPHCKGEARGDADAQKEHSRSSDTLDSSSSENEEEKNASRKYDISFLELS</sequence>
<gene>
    <name evidence="2" type="ORF">BINO364_LOCUS3373</name>
</gene>